<keyword evidence="2" id="KW-0812">Transmembrane</keyword>
<proteinExistence type="predicted"/>
<evidence type="ECO:0000313" key="4">
    <source>
        <dbReference type="Proteomes" id="UP001366060"/>
    </source>
</evidence>
<dbReference type="EMBL" id="JBAKBA010000049">
    <property type="protein sequence ID" value="MEL0660630.1"/>
    <property type="molecule type" value="Genomic_DNA"/>
</dbReference>
<sequence>MAYPDLPKEKPYSWLNIILIVICVSMFGYSIFYFSYPNAHHRLMERLGVASDFNFDFLKKSEMVDEPAIDNNVIEEKVEVIPTPIIEPLSTAQPAEVVEVIEEEENPLPVLEESDDLVLSSIEEFSETALVPGNLLQTGLIASTVVFIDNFSRGDFIASFSPLFPSKEPFKVKRSDGKIYVSIYSYQRYDDYSNYIASLDSKKLVYAYKTFKPLIDESYAEISREGTQFDKVLNDAIEMALSVPVINGPITLKSPSVMYLFNNPALEELNDAQKLLLRLGPDNLTKVQDKLRSIQAELVKQSMESDEVYSSSALEKTGEPALSSQED</sequence>
<keyword evidence="2" id="KW-0472">Membrane</keyword>
<name>A0ABU9HFF6_9GAMM</name>
<keyword evidence="4" id="KW-1185">Reference proteome</keyword>
<reference evidence="3 4" key="1">
    <citation type="submission" date="2024-02" db="EMBL/GenBank/DDBJ databases">
        <title>Bacteria isolated from the canopy kelp, Nereocystis luetkeana.</title>
        <authorList>
            <person name="Pfister C.A."/>
            <person name="Younker I.T."/>
            <person name="Light S.H."/>
        </authorList>
    </citation>
    <scope>NUCLEOTIDE SEQUENCE [LARGE SCALE GENOMIC DNA]</scope>
    <source>
        <strain evidence="3 4">TI.2.07</strain>
    </source>
</reference>
<protein>
    <submittedName>
        <fullName evidence="3">DUF3014 domain-containing protein</fullName>
    </submittedName>
</protein>
<accession>A0ABU9HFF6</accession>
<comment type="caution">
    <text evidence="3">The sequence shown here is derived from an EMBL/GenBank/DDBJ whole genome shotgun (WGS) entry which is preliminary data.</text>
</comment>
<organism evidence="3 4">
    <name type="scientific">Psychromonas arctica</name>
    <dbReference type="NCBI Taxonomy" id="168275"/>
    <lineage>
        <taxon>Bacteria</taxon>
        <taxon>Pseudomonadati</taxon>
        <taxon>Pseudomonadota</taxon>
        <taxon>Gammaproteobacteria</taxon>
        <taxon>Alteromonadales</taxon>
        <taxon>Psychromonadaceae</taxon>
        <taxon>Psychromonas</taxon>
    </lineage>
</organism>
<dbReference type="InterPro" id="IPR021382">
    <property type="entry name" value="DUF3014"/>
</dbReference>
<dbReference type="Proteomes" id="UP001366060">
    <property type="component" value="Unassembled WGS sequence"/>
</dbReference>
<evidence type="ECO:0000256" key="2">
    <source>
        <dbReference type="SAM" id="Phobius"/>
    </source>
</evidence>
<evidence type="ECO:0000256" key="1">
    <source>
        <dbReference type="SAM" id="MobiDB-lite"/>
    </source>
</evidence>
<dbReference type="Pfam" id="PF11219">
    <property type="entry name" value="DUF3014"/>
    <property type="match status" value="1"/>
</dbReference>
<evidence type="ECO:0000313" key="3">
    <source>
        <dbReference type="EMBL" id="MEL0660630.1"/>
    </source>
</evidence>
<dbReference type="RefSeq" id="WP_341629041.1">
    <property type="nucleotide sequence ID" value="NZ_JBAKBA010000049.1"/>
</dbReference>
<gene>
    <name evidence="3" type="ORF">V6255_15925</name>
</gene>
<feature type="transmembrane region" description="Helical" evidence="2">
    <location>
        <begin position="12"/>
        <end position="36"/>
    </location>
</feature>
<keyword evidence="2" id="KW-1133">Transmembrane helix</keyword>
<feature type="region of interest" description="Disordered" evidence="1">
    <location>
        <begin position="301"/>
        <end position="327"/>
    </location>
</feature>